<evidence type="ECO:0000256" key="6">
    <source>
        <dbReference type="ARBA" id="ARBA00022801"/>
    </source>
</evidence>
<dbReference type="AlphaFoldDB" id="A0AAJ6QWU5"/>
<reference evidence="12" key="1">
    <citation type="submission" date="2025-08" db="UniProtKB">
        <authorList>
            <consortium name="RefSeq"/>
        </authorList>
    </citation>
    <scope>IDENTIFICATION</scope>
</reference>
<feature type="active site" evidence="8">
    <location>
        <position position="148"/>
    </location>
</feature>
<dbReference type="PANTHER" id="PTHR12000:SF42">
    <property type="entry name" value="LEGUMAIN"/>
    <property type="match status" value="1"/>
</dbReference>
<feature type="active site" description="Nucleophile" evidence="8">
    <location>
        <position position="189"/>
    </location>
</feature>
<proteinExistence type="inferred from homology"/>
<protein>
    <recommendedName>
        <fullName evidence="3">legumain</fullName>
        <ecNumber evidence="3">3.4.22.34</ecNumber>
    </recommendedName>
</protein>
<dbReference type="Proteomes" id="UP000694867">
    <property type="component" value="Unplaced"/>
</dbReference>
<dbReference type="Gene3D" id="3.40.50.1460">
    <property type="match status" value="1"/>
</dbReference>
<sequence length="430" mass="47720">MLSSSLPFVAAVVLSIAGLCSSADSEPRIWALLVAGSNGYYNYRHQADVCHAYQILHRNGVPDERIVVMMFDDIANSSDNPTKGVIINHPDGSDVYRGVPKDYTGNDVSPQNFLSILKGDTTALRGIGSGKVIESTPEDHIFVYFADHGAQGLVAFPNDYLYSTDLVKTLVDMHSNKRYAKLVFYMEACESGSMFSGLLPEDINVFATTASSPDESSYACYFDDLRQTYLGDVYSVKWMEDSDIENLSQETLQKQYSIVKAETTTSAVHEYGNLTMGSSFPVSQFQGTKGATAEKLPRAHLDATNARDVPVAILRRRIRNSFDEDTRSILQKDLNQLLRNRIFLRNKVTQIAKSLGAAEALQRKLTLKDHTCYRQAVERFHNICFNLPSNPYSLGFLRTFTNLCESGVKIGDILSAMDSVCIHPKIVGIV</sequence>
<evidence type="ECO:0000313" key="12">
    <source>
        <dbReference type="RefSeq" id="XP_003746513.1"/>
    </source>
</evidence>
<dbReference type="InterPro" id="IPR001096">
    <property type="entry name" value="Peptidase_C13"/>
</dbReference>
<keyword evidence="5 9" id="KW-0732">Signal</keyword>
<dbReference type="PRINTS" id="PR00776">
    <property type="entry name" value="HEMOGLOBNASE"/>
</dbReference>
<evidence type="ECO:0000256" key="9">
    <source>
        <dbReference type="SAM" id="SignalP"/>
    </source>
</evidence>
<dbReference type="CDD" id="cd21115">
    <property type="entry name" value="legumain_C"/>
    <property type="match status" value="1"/>
</dbReference>
<dbReference type="PIRSF" id="PIRSF019663">
    <property type="entry name" value="Legumain"/>
    <property type="match status" value="1"/>
</dbReference>
<dbReference type="Gene3D" id="1.10.132.130">
    <property type="match status" value="1"/>
</dbReference>
<evidence type="ECO:0000313" key="11">
    <source>
        <dbReference type="Proteomes" id="UP000694867"/>
    </source>
</evidence>
<dbReference type="PIRSF" id="PIRSF500139">
    <property type="entry name" value="AE"/>
    <property type="match status" value="1"/>
</dbReference>
<dbReference type="InterPro" id="IPR046427">
    <property type="entry name" value="Legumain_prodom_sf"/>
</dbReference>
<evidence type="ECO:0000256" key="2">
    <source>
        <dbReference type="ARBA" id="ARBA00009941"/>
    </source>
</evidence>
<dbReference type="Pfam" id="PF01650">
    <property type="entry name" value="Peptidase_C13"/>
    <property type="match status" value="1"/>
</dbReference>
<organism evidence="11 12">
    <name type="scientific">Galendromus occidentalis</name>
    <name type="common">western predatory mite</name>
    <dbReference type="NCBI Taxonomy" id="34638"/>
    <lineage>
        <taxon>Eukaryota</taxon>
        <taxon>Metazoa</taxon>
        <taxon>Ecdysozoa</taxon>
        <taxon>Arthropoda</taxon>
        <taxon>Chelicerata</taxon>
        <taxon>Arachnida</taxon>
        <taxon>Acari</taxon>
        <taxon>Parasitiformes</taxon>
        <taxon>Mesostigmata</taxon>
        <taxon>Gamasina</taxon>
        <taxon>Phytoseioidea</taxon>
        <taxon>Phytoseiidae</taxon>
        <taxon>Typhlodrominae</taxon>
        <taxon>Galendromus</taxon>
    </lineage>
</organism>
<dbReference type="PANTHER" id="PTHR12000">
    <property type="entry name" value="HEMOGLOBINASE FAMILY MEMBER"/>
    <property type="match status" value="1"/>
</dbReference>
<evidence type="ECO:0000256" key="8">
    <source>
        <dbReference type="PIRSR" id="PIRSR019663-1"/>
    </source>
</evidence>
<evidence type="ECO:0000256" key="4">
    <source>
        <dbReference type="ARBA" id="ARBA00022670"/>
    </source>
</evidence>
<keyword evidence="7" id="KW-0788">Thiol protease</keyword>
<dbReference type="Pfam" id="PF20985">
    <property type="entry name" value="Legum_prodom"/>
    <property type="match status" value="1"/>
</dbReference>
<feature type="signal peptide" evidence="9">
    <location>
        <begin position="1"/>
        <end position="22"/>
    </location>
</feature>
<evidence type="ECO:0000256" key="3">
    <source>
        <dbReference type="ARBA" id="ARBA00012628"/>
    </source>
</evidence>
<name>A0AAJ6QWU5_9ACAR</name>
<dbReference type="GO" id="GO:0004197">
    <property type="term" value="F:cysteine-type endopeptidase activity"/>
    <property type="evidence" value="ECO:0007669"/>
    <property type="project" value="UniProtKB-EC"/>
</dbReference>
<dbReference type="GeneID" id="100900603"/>
<dbReference type="InterPro" id="IPR043577">
    <property type="entry name" value="AE"/>
</dbReference>
<accession>A0AAJ6QWU5</accession>
<dbReference type="RefSeq" id="XP_003746513.1">
    <property type="nucleotide sequence ID" value="XM_003746465.1"/>
</dbReference>
<evidence type="ECO:0000259" key="10">
    <source>
        <dbReference type="Pfam" id="PF20985"/>
    </source>
</evidence>
<dbReference type="EC" id="3.4.22.34" evidence="3"/>
<feature type="chain" id="PRO_5042590530" description="legumain" evidence="9">
    <location>
        <begin position="23"/>
        <end position="430"/>
    </location>
</feature>
<dbReference type="GO" id="GO:0006624">
    <property type="term" value="P:vacuolar protein processing"/>
    <property type="evidence" value="ECO:0007669"/>
    <property type="project" value="TreeGrafter"/>
</dbReference>
<evidence type="ECO:0000256" key="1">
    <source>
        <dbReference type="ARBA" id="ARBA00000810"/>
    </source>
</evidence>
<evidence type="ECO:0000256" key="5">
    <source>
        <dbReference type="ARBA" id="ARBA00022729"/>
    </source>
</evidence>
<feature type="domain" description="Legumain prodomain" evidence="10">
    <location>
        <begin position="334"/>
        <end position="421"/>
    </location>
</feature>
<gene>
    <name evidence="12" type="primary">LOC100900603</name>
</gene>
<dbReference type="InterPro" id="IPR048501">
    <property type="entry name" value="Legum_prodom"/>
</dbReference>
<comment type="catalytic activity">
    <reaction evidence="1">
        <text>Hydrolysis of proteins and small molecule substrates at -Asn-|-Xaa- bonds.</text>
        <dbReference type="EC" id="3.4.22.34"/>
    </reaction>
</comment>
<keyword evidence="6" id="KW-0378">Hydrolase</keyword>
<keyword evidence="4" id="KW-0645">Protease</keyword>
<dbReference type="KEGG" id="goe:100900603"/>
<dbReference type="GO" id="GO:0005773">
    <property type="term" value="C:vacuole"/>
    <property type="evidence" value="ECO:0007669"/>
    <property type="project" value="GOC"/>
</dbReference>
<dbReference type="GO" id="GO:0051603">
    <property type="term" value="P:proteolysis involved in protein catabolic process"/>
    <property type="evidence" value="ECO:0007669"/>
    <property type="project" value="InterPro"/>
</dbReference>
<comment type="similarity">
    <text evidence="2">Belongs to the peptidase C13 family.</text>
</comment>
<keyword evidence="11" id="KW-1185">Reference proteome</keyword>
<evidence type="ECO:0000256" key="7">
    <source>
        <dbReference type="ARBA" id="ARBA00022807"/>
    </source>
</evidence>
<dbReference type="FunFam" id="3.40.50.1460:FF:000006">
    <property type="entry name" value="Legumain"/>
    <property type="match status" value="1"/>
</dbReference>